<reference evidence="17 18" key="1">
    <citation type="submission" date="2019-09" db="EMBL/GenBank/DDBJ databases">
        <title>Genomes of family Cryomorphaceae.</title>
        <authorList>
            <person name="Bowman J.P."/>
        </authorList>
    </citation>
    <scope>NUCLEOTIDE SEQUENCE [LARGE SCALE GENOMIC DNA]</scope>
    <source>
        <strain evidence="17 18">LMG 25704</strain>
    </source>
</reference>
<evidence type="ECO:0000256" key="13">
    <source>
        <dbReference type="ARBA" id="ARBA00041418"/>
    </source>
</evidence>
<feature type="transmembrane region" description="Helical" evidence="16">
    <location>
        <begin position="347"/>
        <end position="365"/>
    </location>
</feature>
<evidence type="ECO:0000256" key="15">
    <source>
        <dbReference type="ARBA" id="ARBA00049902"/>
    </source>
</evidence>
<dbReference type="GO" id="GO:0008955">
    <property type="term" value="F:peptidoglycan glycosyltransferase activity"/>
    <property type="evidence" value="ECO:0007669"/>
    <property type="project" value="UniProtKB-EC"/>
</dbReference>
<feature type="transmembrane region" description="Helical" evidence="16">
    <location>
        <begin position="115"/>
        <end position="134"/>
    </location>
</feature>
<proteinExistence type="inferred from homology"/>
<evidence type="ECO:0000256" key="6">
    <source>
        <dbReference type="ARBA" id="ARBA00022984"/>
    </source>
</evidence>
<feature type="transmembrane region" description="Helical" evidence="16">
    <location>
        <begin position="12"/>
        <end position="33"/>
    </location>
</feature>
<organism evidence="17 18">
    <name type="scientific">Phaeocystidibacter luteus</name>
    <dbReference type="NCBI Taxonomy" id="911197"/>
    <lineage>
        <taxon>Bacteria</taxon>
        <taxon>Pseudomonadati</taxon>
        <taxon>Bacteroidota</taxon>
        <taxon>Flavobacteriia</taxon>
        <taxon>Flavobacteriales</taxon>
        <taxon>Phaeocystidibacteraceae</taxon>
        <taxon>Phaeocystidibacter</taxon>
    </lineage>
</organism>
<dbReference type="GO" id="GO:0015648">
    <property type="term" value="F:lipid-linked peptidoglycan transporter activity"/>
    <property type="evidence" value="ECO:0007669"/>
    <property type="project" value="TreeGrafter"/>
</dbReference>
<keyword evidence="4 16" id="KW-0812">Transmembrane</keyword>
<dbReference type="Pfam" id="PF01098">
    <property type="entry name" value="FTSW_RODA_SPOVE"/>
    <property type="match status" value="1"/>
</dbReference>
<evidence type="ECO:0000256" key="1">
    <source>
        <dbReference type="ARBA" id="ARBA00004141"/>
    </source>
</evidence>
<dbReference type="EMBL" id="WBVO01000003">
    <property type="protein sequence ID" value="KAB2813658.1"/>
    <property type="molecule type" value="Genomic_DNA"/>
</dbReference>
<keyword evidence="7 16" id="KW-1133">Transmembrane helix</keyword>
<dbReference type="RefSeq" id="WP_151666860.1">
    <property type="nucleotide sequence ID" value="NZ_WBVO01000003.1"/>
</dbReference>
<comment type="caution">
    <text evidence="17">The sequence shown here is derived from an EMBL/GenBank/DDBJ whole genome shotgun (WGS) entry which is preliminary data.</text>
</comment>
<feature type="transmembrane region" description="Helical" evidence="16">
    <location>
        <begin position="314"/>
        <end position="335"/>
    </location>
</feature>
<protein>
    <recommendedName>
        <fullName evidence="12">Probable peptidoglycan glycosyltransferase FtsW</fullName>
        <ecNumber evidence="14">2.4.99.28</ecNumber>
    </recommendedName>
    <alternativeName>
        <fullName evidence="13">Cell division protein FtsW</fullName>
    </alternativeName>
    <alternativeName>
        <fullName evidence="10">Cell wall polymerase</fullName>
    </alternativeName>
    <alternativeName>
        <fullName evidence="9">Peptidoglycan polymerase</fullName>
    </alternativeName>
</protein>
<evidence type="ECO:0000256" key="12">
    <source>
        <dbReference type="ARBA" id="ARBA00041185"/>
    </source>
</evidence>
<evidence type="ECO:0000256" key="7">
    <source>
        <dbReference type="ARBA" id="ARBA00022989"/>
    </source>
</evidence>
<dbReference type="PANTHER" id="PTHR30474:SF2">
    <property type="entry name" value="PEPTIDOGLYCAN GLYCOSYLTRANSFERASE FTSW-RELATED"/>
    <property type="match status" value="1"/>
</dbReference>
<keyword evidence="2" id="KW-0328">Glycosyltransferase</keyword>
<dbReference type="InterPro" id="IPR001182">
    <property type="entry name" value="FtsW/RodA"/>
</dbReference>
<keyword evidence="18" id="KW-1185">Reference proteome</keyword>
<keyword evidence="17" id="KW-0131">Cell cycle</keyword>
<evidence type="ECO:0000256" key="16">
    <source>
        <dbReference type="SAM" id="Phobius"/>
    </source>
</evidence>
<evidence type="ECO:0000313" key="17">
    <source>
        <dbReference type="EMBL" id="KAB2813658.1"/>
    </source>
</evidence>
<keyword evidence="5" id="KW-0133">Cell shape</keyword>
<comment type="catalytic activity">
    <reaction evidence="15">
        <text>[GlcNAc-(1-&gt;4)-Mur2Ac(oyl-L-Ala-gamma-D-Glu-L-Lys-D-Ala-D-Ala)](n)-di-trans,octa-cis-undecaprenyl diphosphate + beta-D-GlcNAc-(1-&gt;4)-Mur2Ac(oyl-L-Ala-gamma-D-Glu-L-Lys-D-Ala-D-Ala)-di-trans,octa-cis-undecaprenyl diphosphate = [GlcNAc-(1-&gt;4)-Mur2Ac(oyl-L-Ala-gamma-D-Glu-L-Lys-D-Ala-D-Ala)](n+1)-di-trans,octa-cis-undecaprenyl diphosphate + di-trans,octa-cis-undecaprenyl diphosphate + H(+)</text>
        <dbReference type="Rhea" id="RHEA:23708"/>
        <dbReference type="Rhea" id="RHEA-COMP:9602"/>
        <dbReference type="Rhea" id="RHEA-COMP:9603"/>
        <dbReference type="ChEBI" id="CHEBI:15378"/>
        <dbReference type="ChEBI" id="CHEBI:58405"/>
        <dbReference type="ChEBI" id="CHEBI:60033"/>
        <dbReference type="ChEBI" id="CHEBI:78435"/>
        <dbReference type="EC" id="2.4.99.28"/>
    </reaction>
</comment>
<keyword evidence="8 16" id="KW-0472">Membrane</keyword>
<evidence type="ECO:0000256" key="8">
    <source>
        <dbReference type="ARBA" id="ARBA00023136"/>
    </source>
</evidence>
<dbReference type="GO" id="GO:0009252">
    <property type="term" value="P:peptidoglycan biosynthetic process"/>
    <property type="evidence" value="ECO:0007669"/>
    <property type="project" value="UniProtKB-KW"/>
</dbReference>
<feature type="transmembrane region" description="Helical" evidence="16">
    <location>
        <begin position="73"/>
        <end position="95"/>
    </location>
</feature>
<dbReference type="OrthoDB" id="9812661at2"/>
<evidence type="ECO:0000256" key="4">
    <source>
        <dbReference type="ARBA" id="ARBA00022692"/>
    </source>
</evidence>
<comment type="subcellular location">
    <subcellularLocation>
        <location evidence="1">Membrane</location>
        <topology evidence="1">Multi-pass membrane protein</topology>
    </subcellularLocation>
</comment>
<comment type="similarity">
    <text evidence="11">Belongs to the SEDS family. FtsW subfamily.</text>
</comment>
<dbReference type="GO" id="GO:0008360">
    <property type="term" value="P:regulation of cell shape"/>
    <property type="evidence" value="ECO:0007669"/>
    <property type="project" value="UniProtKB-KW"/>
</dbReference>
<feature type="transmembrane region" description="Helical" evidence="16">
    <location>
        <begin position="194"/>
        <end position="212"/>
    </location>
</feature>
<feature type="transmembrane region" description="Helical" evidence="16">
    <location>
        <begin position="146"/>
        <end position="164"/>
    </location>
</feature>
<dbReference type="GO" id="GO:0032153">
    <property type="term" value="C:cell division site"/>
    <property type="evidence" value="ECO:0007669"/>
    <property type="project" value="TreeGrafter"/>
</dbReference>
<dbReference type="AlphaFoldDB" id="A0A6N6RJ83"/>
<evidence type="ECO:0000256" key="14">
    <source>
        <dbReference type="ARBA" id="ARBA00044770"/>
    </source>
</evidence>
<sequence>MNRTLKYFDGDRTLWVIVFALGLFSFLPVYSASSNIAFRFGDGHVMSMLIKHAVYMGLGLGLMYLVHRVQYKYFAPLSLLILPLIAILLAVTLVSGHEVANASRWIKIPIVNVTFQPSALASIVLLTYLARYMAKYRESIENFGQTIMRGLLPIAVVCGLILPANFSTAAIVFALSMIVLFVGGFPLKYMMRIFGLGIAGLGLFVLLVMAFPNMSNRIDTAKTRIESFISGDEEANYQVEHAKMAIARGNVFGTGPGKSAQKNFLSQSESDFIYAIVNEEFGLIGGLFILMAYVWLTLRVIRISMKAQDKFGRLLAFGVGLGVAFQAFINMGVAVNLLPTTGQPLPFISSGGSSLWMTCIALGMVQSVARGLNASPEIVNDTEMFNESIPQDAYA</sequence>
<feature type="transmembrane region" description="Helical" evidence="16">
    <location>
        <begin position="45"/>
        <end position="66"/>
    </location>
</feature>
<keyword evidence="6" id="KW-0573">Peptidoglycan synthesis</keyword>
<evidence type="ECO:0000313" key="18">
    <source>
        <dbReference type="Proteomes" id="UP000468650"/>
    </source>
</evidence>
<evidence type="ECO:0000256" key="3">
    <source>
        <dbReference type="ARBA" id="ARBA00022679"/>
    </source>
</evidence>
<keyword evidence="3" id="KW-0808">Transferase</keyword>
<name>A0A6N6RJ83_9FLAO</name>
<dbReference type="Proteomes" id="UP000468650">
    <property type="component" value="Unassembled WGS sequence"/>
</dbReference>
<evidence type="ECO:0000256" key="10">
    <source>
        <dbReference type="ARBA" id="ARBA00033270"/>
    </source>
</evidence>
<accession>A0A6N6RJ83</accession>
<feature type="transmembrane region" description="Helical" evidence="16">
    <location>
        <begin position="281"/>
        <end position="302"/>
    </location>
</feature>
<evidence type="ECO:0000256" key="11">
    <source>
        <dbReference type="ARBA" id="ARBA00038053"/>
    </source>
</evidence>
<gene>
    <name evidence="17" type="ORF">F8C67_05715</name>
</gene>
<dbReference type="EC" id="2.4.99.28" evidence="14"/>
<dbReference type="GO" id="GO:0005886">
    <property type="term" value="C:plasma membrane"/>
    <property type="evidence" value="ECO:0007669"/>
    <property type="project" value="TreeGrafter"/>
</dbReference>
<evidence type="ECO:0000256" key="2">
    <source>
        <dbReference type="ARBA" id="ARBA00022676"/>
    </source>
</evidence>
<keyword evidence="17" id="KW-0132">Cell division</keyword>
<dbReference type="GO" id="GO:0051301">
    <property type="term" value="P:cell division"/>
    <property type="evidence" value="ECO:0007669"/>
    <property type="project" value="UniProtKB-KW"/>
</dbReference>
<evidence type="ECO:0000256" key="5">
    <source>
        <dbReference type="ARBA" id="ARBA00022960"/>
    </source>
</evidence>
<evidence type="ECO:0000256" key="9">
    <source>
        <dbReference type="ARBA" id="ARBA00032370"/>
    </source>
</evidence>
<dbReference type="PANTHER" id="PTHR30474">
    <property type="entry name" value="CELL CYCLE PROTEIN"/>
    <property type="match status" value="1"/>
</dbReference>